<protein>
    <recommendedName>
        <fullName evidence="1">Amidohydrolase-related domain-containing protein</fullName>
    </recommendedName>
</protein>
<dbReference type="GeneID" id="37201947"/>
<proteinExistence type="predicted"/>
<dbReference type="PANTHER" id="PTHR35563:SF2">
    <property type="entry name" value="BARREL METAL-DEPENDENT HYDROLASE, PUTATIVE (AFU_ORTHOLOGUE AFUA_1G16240)-RELATED"/>
    <property type="match status" value="1"/>
</dbReference>
<dbReference type="EMBL" id="KZ824282">
    <property type="protein sequence ID" value="RAL12618.1"/>
    <property type="molecule type" value="Genomic_DNA"/>
</dbReference>
<gene>
    <name evidence="2" type="ORF">BO97DRAFT_434192</name>
</gene>
<dbReference type="InterPro" id="IPR006680">
    <property type="entry name" value="Amidohydro-rel"/>
</dbReference>
<organism evidence="2 3">
    <name type="scientific">Aspergillus homomorphus (strain CBS 101889)</name>
    <dbReference type="NCBI Taxonomy" id="1450537"/>
    <lineage>
        <taxon>Eukaryota</taxon>
        <taxon>Fungi</taxon>
        <taxon>Dikarya</taxon>
        <taxon>Ascomycota</taxon>
        <taxon>Pezizomycotina</taxon>
        <taxon>Eurotiomycetes</taxon>
        <taxon>Eurotiomycetidae</taxon>
        <taxon>Eurotiales</taxon>
        <taxon>Aspergillaceae</taxon>
        <taxon>Aspergillus</taxon>
        <taxon>Aspergillus subgen. Circumdati</taxon>
    </lineage>
</organism>
<dbReference type="RefSeq" id="XP_025551772.1">
    <property type="nucleotide sequence ID" value="XM_025697658.1"/>
</dbReference>
<dbReference type="STRING" id="1450537.A0A395I0F6"/>
<dbReference type="InterPro" id="IPR052358">
    <property type="entry name" value="Aro_Compnd_Degr_Hydrolases"/>
</dbReference>
<reference evidence="2 3" key="1">
    <citation type="submission" date="2018-02" db="EMBL/GenBank/DDBJ databases">
        <title>The genomes of Aspergillus section Nigri reveals drivers in fungal speciation.</title>
        <authorList>
            <consortium name="DOE Joint Genome Institute"/>
            <person name="Vesth T.C."/>
            <person name="Nybo J."/>
            <person name="Theobald S."/>
            <person name="Brandl J."/>
            <person name="Frisvad J.C."/>
            <person name="Nielsen K.F."/>
            <person name="Lyhne E.K."/>
            <person name="Kogle M.E."/>
            <person name="Kuo A."/>
            <person name="Riley R."/>
            <person name="Clum A."/>
            <person name="Nolan M."/>
            <person name="Lipzen A."/>
            <person name="Salamov A."/>
            <person name="Henrissat B."/>
            <person name="Wiebenga A."/>
            <person name="De vries R.P."/>
            <person name="Grigoriev I.V."/>
            <person name="Mortensen U.H."/>
            <person name="Andersen M.R."/>
            <person name="Baker S.E."/>
        </authorList>
    </citation>
    <scope>NUCLEOTIDE SEQUENCE [LARGE SCALE GENOMIC DNA]</scope>
    <source>
        <strain evidence="2 3">CBS 101889</strain>
    </source>
</reference>
<feature type="domain" description="Amidohydrolase-related" evidence="1">
    <location>
        <begin position="170"/>
        <end position="259"/>
    </location>
</feature>
<dbReference type="InterPro" id="IPR032466">
    <property type="entry name" value="Metal_Hydrolase"/>
</dbReference>
<dbReference type="AlphaFoldDB" id="A0A395I0F6"/>
<accession>A0A395I0F6</accession>
<sequence>MTIPELFPQGCWDTHYHIFDPSQYPYAGNRHLTPYPATIADFLEFKRRLGITNSVLTHGLSYGDDCSSLEGFTAKLNKTSRTKAIAVIDPSTISATELQRMHDAGVRGIRVNLYKFNAFHSIELQKVVLRDHARVLHEHQPDWIMAFTHPHTEFWPELSTFIEEGHVPERTRLVTDHFGLLKCASMLPAEYKGDITRQPGFQAIMDLVRRGRLFVKLSAPYRVSTQGGAYEDLKPLVRAYFDANRRQLIWGSDWPHTPHMRVRTPEEALKPTPYLQVDDLAWLKSLRSWLSDEEWYLLMVANPQLLFDW</sequence>
<dbReference type="GO" id="GO:0016787">
    <property type="term" value="F:hydrolase activity"/>
    <property type="evidence" value="ECO:0007669"/>
    <property type="project" value="InterPro"/>
</dbReference>
<name>A0A395I0F6_ASPHC</name>
<keyword evidence="3" id="KW-1185">Reference proteome</keyword>
<dbReference type="Proteomes" id="UP000248961">
    <property type="component" value="Unassembled WGS sequence"/>
</dbReference>
<evidence type="ECO:0000259" key="1">
    <source>
        <dbReference type="Pfam" id="PF04909"/>
    </source>
</evidence>
<dbReference type="Gene3D" id="3.20.20.140">
    <property type="entry name" value="Metal-dependent hydrolases"/>
    <property type="match status" value="1"/>
</dbReference>
<dbReference type="Pfam" id="PF04909">
    <property type="entry name" value="Amidohydro_2"/>
    <property type="match status" value="2"/>
</dbReference>
<evidence type="ECO:0000313" key="2">
    <source>
        <dbReference type="EMBL" id="RAL12618.1"/>
    </source>
</evidence>
<dbReference type="OrthoDB" id="2135488at2759"/>
<feature type="domain" description="Amidohydrolase-related" evidence="1">
    <location>
        <begin position="12"/>
        <end position="113"/>
    </location>
</feature>
<dbReference type="VEuPathDB" id="FungiDB:BO97DRAFT_434192"/>
<evidence type="ECO:0000313" key="3">
    <source>
        <dbReference type="Proteomes" id="UP000248961"/>
    </source>
</evidence>
<dbReference type="PANTHER" id="PTHR35563">
    <property type="entry name" value="BARREL METAL-DEPENDENT HYDROLASE, PUTATIVE (AFU_ORTHOLOGUE AFUA_1G16240)-RELATED"/>
    <property type="match status" value="1"/>
</dbReference>
<dbReference type="SUPFAM" id="SSF51556">
    <property type="entry name" value="Metallo-dependent hydrolases"/>
    <property type="match status" value="1"/>
</dbReference>